<sequence>NAPFSEPNSSFSRSACGMAAQLMATNGLSFRGDNMWHIIISNIYMSIKCVDFMT</sequence>
<organism evidence="1">
    <name type="scientific">marine sediment metagenome</name>
    <dbReference type="NCBI Taxonomy" id="412755"/>
    <lineage>
        <taxon>unclassified sequences</taxon>
        <taxon>metagenomes</taxon>
        <taxon>ecological metagenomes</taxon>
    </lineage>
</organism>
<name>X1C8N1_9ZZZZ</name>
<dbReference type="EMBL" id="BART01023160">
    <property type="protein sequence ID" value="GAH04436.1"/>
    <property type="molecule type" value="Genomic_DNA"/>
</dbReference>
<proteinExistence type="predicted"/>
<protein>
    <submittedName>
        <fullName evidence="1">Uncharacterized protein</fullName>
    </submittedName>
</protein>
<feature type="non-terminal residue" evidence="1">
    <location>
        <position position="1"/>
    </location>
</feature>
<reference evidence="1" key="1">
    <citation type="journal article" date="2014" name="Front. Microbiol.">
        <title>High frequency of phylogenetically diverse reductive dehalogenase-homologous genes in deep subseafloor sedimentary metagenomes.</title>
        <authorList>
            <person name="Kawai M."/>
            <person name="Futagami T."/>
            <person name="Toyoda A."/>
            <person name="Takaki Y."/>
            <person name="Nishi S."/>
            <person name="Hori S."/>
            <person name="Arai W."/>
            <person name="Tsubouchi T."/>
            <person name="Morono Y."/>
            <person name="Uchiyama I."/>
            <person name="Ito T."/>
            <person name="Fujiyama A."/>
            <person name="Inagaki F."/>
            <person name="Takami H."/>
        </authorList>
    </citation>
    <scope>NUCLEOTIDE SEQUENCE</scope>
    <source>
        <strain evidence="1">Expedition CK06-06</strain>
    </source>
</reference>
<evidence type="ECO:0000313" key="1">
    <source>
        <dbReference type="EMBL" id="GAH04436.1"/>
    </source>
</evidence>
<gene>
    <name evidence="1" type="ORF">S01H4_42211</name>
</gene>
<accession>X1C8N1</accession>
<comment type="caution">
    <text evidence="1">The sequence shown here is derived from an EMBL/GenBank/DDBJ whole genome shotgun (WGS) entry which is preliminary data.</text>
</comment>
<dbReference type="AlphaFoldDB" id="X1C8N1"/>